<feature type="region of interest" description="Disordered" evidence="1">
    <location>
        <begin position="364"/>
        <end position="386"/>
    </location>
</feature>
<feature type="region of interest" description="Disordered" evidence="1">
    <location>
        <begin position="144"/>
        <end position="164"/>
    </location>
</feature>
<feature type="region of interest" description="Disordered" evidence="1">
    <location>
        <begin position="39"/>
        <end position="81"/>
    </location>
</feature>
<keyword evidence="3" id="KW-1185">Reference proteome</keyword>
<reference evidence="2" key="1">
    <citation type="submission" date="2020-05" db="EMBL/GenBank/DDBJ databases">
        <title>Mycena genomes resolve the evolution of fungal bioluminescence.</title>
        <authorList>
            <person name="Tsai I.J."/>
        </authorList>
    </citation>
    <scope>NUCLEOTIDE SEQUENCE</scope>
    <source>
        <strain evidence="2">160909Yilan</strain>
    </source>
</reference>
<accession>A0A8H6ZEK4</accession>
<evidence type="ECO:0000313" key="3">
    <source>
        <dbReference type="Proteomes" id="UP000623467"/>
    </source>
</evidence>
<feature type="compositionally biased region" description="Basic residues" evidence="1">
    <location>
        <begin position="364"/>
        <end position="373"/>
    </location>
</feature>
<feature type="region of interest" description="Disordered" evidence="1">
    <location>
        <begin position="246"/>
        <end position="338"/>
    </location>
</feature>
<proteinExistence type="predicted"/>
<gene>
    <name evidence="2" type="ORF">MSAN_00370100</name>
</gene>
<evidence type="ECO:0000313" key="2">
    <source>
        <dbReference type="EMBL" id="KAF7374841.1"/>
    </source>
</evidence>
<dbReference type="AlphaFoldDB" id="A0A8H6ZEK4"/>
<sequence length="496" mass="55038">MPDDSCLSDTDIAEPIVSVDAFLRRTAYARGKVYGTKRKRLRIDDSVDPEETDEKPRETETPPSRSGVSASLAAKPIRRQSKPLKKRLLRAAVFSNVEPEEWLQQEDPIPSTRKPLPLVEQQHLPRERVQTKRRTWSLVDPRKTAPVQSNSFSSRAKAPLGTKTNTLSGWRETYGQIDGAAISKRKTTASVASQVPMKCSPLSFVSLHEAEKSYSLMRLPRNKIETEVPRRDFVVQSNRIPLKFTSVDQHHSSPTVCIAPKGPSMESPRRTLPLASTSAVPDPLPTALEHDTRPASLNTSADDPMPPARPEPTSCPASAPVHSDPPASPPRSPPQSTNVALKPLASFFDQFLQTARAETQLAWTKKKTPHKNQLRSQAIPPPQPIGTLKSFLRTSVRNNTSVHRYQNRRSPSYSSHANSTNVPAFGVVPSMTTQFRSPSSPDSRRVFHPTPYQVVLPSTPPTSHQPELYTTDGNDHDMPLVDSSINLFCFSTRARD</sequence>
<name>A0A8H6ZEK4_9AGAR</name>
<organism evidence="2 3">
    <name type="scientific">Mycena sanguinolenta</name>
    <dbReference type="NCBI Taxonomy" id="230812"/>
    <lineage>
        <taxon>Eukaryota</taxon>
        <taxon>Fungi</taxon>
        <taxon>Dikarya</taxon>
        <taxon>Basidiomycota</taxon>
        <taxon>Agaricomycotina</taxon>
        <taxon>Agaricomycetes</taxon>
        <taxon>Agaricomycetidae</taxon>
        <taxon>Agaricales</taxon>
        <taxon>Marasmiineae</taxon>
        <taxon>Mycenaceae</taxon>
        <taxon>Mycena</taxon>
    </lineage>
</organism>
<dbReference type="OrthoDB" id="3067135at2759"/>
<dbReference type="EMBL" id="JACAZH010000002">
    <property type="protein sequence ID" value="KAF7374841.1"/>
    <property type="molecule type" value="Genomic_DNA"/>
</dbReference>
<comment type="caution">
    <text evidence="2">The sequence shown here is derived from an EMBL/GenBank/DDBJ whole genome shotgun (WGS) entry which is preliminary data.</text>
</comment>
<evidence type="ECO:0000256" key="1">
    <source>
        <dbReference type="SAM" id="MobiDB-lite"/>
    </source>
</evidence>
<protein>
    <submittedName>
        <fullName evidence="2">Uncharacterized protein</fullName>
    </submittedName>
</protein>
<dbReference type="Proteomes" id="UP000623467">
    <property type="component" value="Unassembled WGS sequence"/>
</dbReference>